<keyword evidence="8" id="KW-1185">Reference proteome</keyword>
<sequence length="159" mass="17799">MRCVDLLGIESTATTLYFIVDVLLTIVTYTGFLLQHFVLLDMYFPELEKLLEDRRWSKAAIRATEYVNRYAIVILTMALALLVPNLSEIIPLVGATCGMLLALIVPPIVETVAFYPRWSAKETPAKLSFRLLVNAVIVSFGLIFMILGVKSNLEHSIGH</sequence>
<evidence type="ECO:0000259" key="6">
    <source>
        <dbReference type="Pfam" id="PF01490"/>
    </source>
</evidence>
<proteinExistence type="predicted"/>
<comment type="caution">
    <text evidence="7">The sequence shown here is derived from an EMBL/GenBank/DDBJ whole genome shotgun (WGS) entry which is preliminary data.</text>
</comment>
<keyword evidence="3 5" id="KW-1133">Transmembrane helix</keyword>
<gene>
    <name evidence="7" type="ORF">MSPICULIGERA_LOCUS17717</name>
</gene>
<dbReference type="PANTHER" id="PTHR22950">
    <property type="entry name" value="AMINO ACID TRANSPORTER"/>
    <property type="match status" value="1"/>
</dbReference>
<feature type="transmembrane region" description="Helical" evidence="5">
    <location>
        <begin position="66"/>
        <end position="83"/>
    </location>
</feature>
<keyword evidence="4 5" id="KW-0472">Membrane</keyword>
<evidence type="ECO:0000256" key="4">
    <source>
        <dbReference type="ARBA" id="ARBA00023136"/>
    </source>
</evidence>
<evidence type="ECO:0000313" key="7">
    <source>
        <dbReference type="EMBL" id="CAJ0579501.1"/>
    </source>
</evidence>
<evidence type="ECO:0000256" key="1">
    <source>
        <dbReference type="ARBA" id="ARBA00004141"/>
    </source>
</evidence>
<dbReference type="Proteomes" id="UP001177023">
    <property type="component" value="Unassembled WGS sequence"/>
</dbReference>
<reference evidence="7" key="1">
    <citation type="submission" date="2023-06" db="EMBL/GenBank/DDBJ databases">
        <authorList>
            <person name="Delattre M."/>
        </authorList>
    </citation>
    <scope>NUCLEOTIDE SEQUENCE</scope>
    <source>
        <strain evidence="7">AF72</strain>
    </source>
</reference>
<dbReference type="Pfam" id="PF01490">
    <property type="entry name" value="Aa_trans"/>
    <property type="match status" value="1"/>
</dbReference>
<dbReference type="GO" id="GO:0015179">
    <property type="term" value="F:L-amino acid transmembrane transporter activity"/>
    <property type="evidence" value="ECO:0007669"/>
    <property type="project" value="TreeGrafter"/>
</dbReference>
<dbReference type="PANTHER" id="PTHR22950:SF217">
    <property type="entry name" value="AMINO ACID TRANSPORTER TRANSMEMBRANE DOMAIN-CONTAINING PROTEIN"/>
    <property type="match status" value="1"/>
</dbReference>
<name>A0AA36D2J1_9BILA</name>
<feature type="domain" description="Amino acid transporter transmembrane" evidence="6">
    <location>
        <begin position="15"/>
        <end position="148"/>
    </location>
</feature>
<feature type="transmembrane region" description="Helical" evidence="5">
    <location>
        <begin position="127"/>
        <end position="149"/>
    </location>
</feature>
<dbReference type="GO" id="GO:0005774">
    <property type="term" value="C:vacuolar membrane"/>
    <property type="evidence" value="ECO:0007669"/>
    <property type="project" value="TreeGrafter"/>
</dbReference>
<dbReference type="InterPro" id="IPR013057">
    <property type="entry name" value="AA_transpt_TM"/>
</dbReference>
<protein>
    <recommendedName>
        <fullName evidence="6">Amino acid transporter transmembrane domain-containing protein</fullName>
    </recommendedName>
</protein>
<evidence type="ECO:0000256" key="2">
    <source>
        <dbReference type="ARBA" id="ARBA00022692"/>
    </source>
</evidence>
<dbReference type="EMBL" id="CATQJA010002657">
    <property type="protein sequence ID" value="CAJ0579501.1"/>
    <property type="molecule type" value="Genomic_DNA"/>
</dbReference>
<feature type="transmembrane region" description="Helical" evidence="5">
    <location>
        <begin position="89"/>
        <end position="115"/>
    </location>
</feature>
<evidence type="ECO:0000256" key="3">
    <source>
        <dbReference type="ARBA" id="ARBA00022989"/>
    </source>
</evidence>
<evidence type="ECO:0000256" key="5">
    <source>
        <dbReference type="SAM" id="Phobius"/>
    </source>
</evidence>
<organism evidence="7 8">
    <name type="scientific">Mesorhabditis spiculigera</name>
    <dbReference type="NCBI Taxonomy" id="96644"/>
    <lineage>
        <taxon>Eukaryota</taxon>
        <taxon>Metazoa</taxon>
        <taxon>Ecdysozoa</taxon>
        <taxon>Nematoda</taxon>
        <taxon>Chromadorea</taxon>
        <taxon>Rhabditida</taxon>
        <taxon>Rhabditina</taxon>
        <taxon>Rhabditomorpha</taxon>
        <taxon>Rhabditoidea</taxon>
        <taxon>Rhabditidae</taxon>
        <taxon>Mesorhabditinae</taxon>
        <taxon>Mesorhabditis</taxon>
    </lineage>
</organism>
<feature type="transmembrane region" description="Helical" evidence="5">
    <location>
        <begin position="16"/>
        <end position="45"/>
    </location>
</feature>
<evidence type="ECO:0000313" key="8">
    <source>
        <dbReference type="Proteomes" id="UP001177023"/>
    </source>
</evidence>
<feature type="non-terminal residue" evidence="7">
    <location>
        <position position="159"/>
    </location>
</feature>
<dbReference type="AlphaFoldDB" id="A0AA36D2J1"/>
<keyword evidence="2 5" id="KW-0812">Transmembrane</keyword>
<accession>A0AA36D2J1</accession>
<comment type="subcellular location">
    <subcellularLocation>
        <location evidence="1">Membrane</location>
        <topology evidence="1">Multi-pass membrane protein</topology>
    </subcellularLocation>
</comment>